<reference evidence="3" key="1">
    <citation type="journal article" date="2019" name="Curr. Biol.">
        <title>Genome Sequence of Striga asiatica Provides Insight into the Evolution of Plant Parasitism.</title>
        <authorList>
            <person name="Yoshida S."/>
            <person name="Kim S."/>
            <person name="Wafula E.K."/>
            <person name="Tanskanen J."/>
            <person name="Kim Y.M."/>
            <person name="Honaas L."/>
            <person name="Yang Z."/>
            <person name="Spallek T."/>
            <person name="Conn C.E."/>
            <person name="Ichihashi Y."/>
            <person name="Cheong K."/>
            <person name="Cui S."/>
            <person name="Der J.P."/>
            <person name="Gundlach H."/>
            <person name="Jiao Y."/>
            <person name="Hori C."/>
            <person name="Ishida J.K."/>
            <person name="Kasahara H."/>
            <person name="Kiba T."/>
            <person name="Kim M.S."/>
            <person name="Koo N."/>
            <person name="Laohavisit A."/>
            <person name="Lee Y.H."/>
            <person name="Lumba S."/>
            <person name="McCourt P."/>
            <person name="Mortimer J.C."/>
            <person name="Mutuku J.M."/>
            <person name="Nomura T."/>
            <person name="Sasaki-Sekimoto Y."/>
            <person name="Seto Y."/>
            <person name="Wang Y."/>
            <person name="Wakatake T."/>
            <person name="Sakakibara H."/>
            <person name="Demura T."/>
            <person name="Yamaguchi S."/>
            <person name="Yoneyama K."/>
            <person name="Manabe R.I."/>
            <person name="Nelson D.C."/>
            <person name="Schulman A.H."/>
            <person name="Timko M.P."/>
            <person name="dePamphilis C.W."/>
            <person name="Choi D."/>
            <person name="Shirasu K."/>
        </authorList>
    </citation>
    <scope>NUCLEOTIDE SEQUENCE [LARGE SCALE GENOMIC DNA]</scope>
    <source>
        <strain evidence="3">cv. UVA1</strain>
    </source>
</reference>
<feature type="non-terminal residue" evidence="2">
    <location>
        <position position="306"/>
    </location>
</feature>
<comment type="caution">
    <text evidence="2">The sequence shown here is derived from an EMBL/GenBank/DDBJ whole genome shotgun (WGS) entry which is preliminary data.</text>
</comment>
<evidence type="ECO:0000313" key="2">
    <source>
        <dbReference type="EMBL" id="GER34746.1"/>
    </source>
</evidence>
<dbReference type="OrthoDB" id="1743623at2759"/>
<dbReference type="PANTHER" id="PTHR31973">
    <property type="entry name" value="POLYPROTEIN, PUTATIVE-RELATED"/>
    <property type="match status" value="1"/>
</dbReference>
<dbReference type="AlphaFoldDB" id="A0A5A7PQ16"/>
<feature type="region of interest" description="Disordered" evidence="1">
    <location>
        <begin position="143"/>
        <end position="164"/>
    </location>
</feature>
<proteinExistence type="predicted"/>
<keyword evidence="3" id="KW-1185">Reference proteome</keyword>
<evidence type="ECO:0000313" key="3">
    <source>
        <dbReference type="Proteomes" id="UP000325081"/>
    </source>
</evidence>
<dbReference type="PANTHER" id="PTHR31973:SF187">
    <property type="entry name" value="MUTATOR TRANSPOSASE MUDRA PROTEIN"/>
    <property type="match status" value="1"/>
</dbReference>
<protein>
    <submittedName>
        <fullName evidence="2">MuDR family transposase</fullName>
    </submittedName>
</protein>
<organism evidence="2 3">
    <name type="scientific">Striga asiatica</name>
    <name type="common">Asiatic witchweed</name>
    <name type="synonym">Buchnera asiatica</name>
    <dbReference type="NCBI Taxonomy" id="4170"/>
    <lineage>
        <taxon>Eukaryota</taxon>
        <taxon>Viridiplantae</taxon>
        <taxon>Streptophyta</taxon>
        <taxon>Embryophyta</taxon>
        <taxon>Tracheophyta</taxon>
        <taxon>Spermatophyta</taxon>
        <taxon>Magnoliopsida</taxon>
        <taxon>eudicotyledons</taxon>
        <taxon>Gunneridae</taxon>
        <taxon>Pentapetalae</taxon>
        <taxon>asterids</taxon>
        <taxon>lamiids</taxon>
        <taxon>Lamiales</taxon>
        <taxon>Orobanchaceae</taxon>
        <taxon>Buchnereae</taxon>
        <taxon>Striga</taxon>
    </lineage>
</organism>
<dbReference type="Proteomes" id="UP000325081">
    <property type="component" value="Unassembled WGS sequence"/>
</dbReference>
<dbReference type="EMBL" id="BKCP01004949">
    <property type="protein sequence ID" value="GER34746.1"/>
    <property type="molecule type" value="Genomic_DNA"/>
</dbReference>
<accession>A0A5A7PQ16</accession>
<feature type="compositionally biased region" description="Acidic residues" evidence="1">
    <location>
        <begin position="151"/>
        <end position="164"/>
    </location>
</feature>
<name>A0A5A7PQ16_STRAF</name>
<feature type="non-terminal residue" evidence="2">
    <location>
        <position position="1"/>
    </location>
</feature>
<sequence length="306" mass="33624">VKSKFLTVGVHYGGNFYIRPNISTYIGGESVIVDYVDFGQVGLDDFVSVAQRGGVKKPMRFYARTGGWFLLLNDDMDLYRIWDEKVGTFRDIHIYVGDMKGQSGGSVNGEDRGEVGDGLVGENDCGVGDGLVGENDCGVGDGLVGEKVNDSDGEGDDDSDELYDSEYDKSEDRIDDRLFSKYVDGEAEWGGCKLKAIADQKGEPHFQYALLWDYCEEIRKTNPGSTVVLDTNQCNGENIFQRFYICLNALKQGFKAGCRPLVGVDGCHLKGPNKGILLTAVGIDPNNALFPLAYAVVNVENRDNWE</sequence>
<gene>
    <name evidence="2" type="ORF">STAS_10988</name>
</gene>
<evidence type="ECO:0000256" key="1">
    <source>
        <dbReference type="SAM" id="MobiDB-lite"/>
    </source>
</evidence>